<dbReference type="SUPFAM" id="SSF53474">
    <property type="entry name" value="alpha/beta-Hydrolases"/>
    <property type="match status" value="1"/>
</dbReference>
<dbReference type="InterPro" id="IPR019819">
    <property type="entry name" value="Carboxylesterase_B_CS"/>
</dbReference>
<dbReference type="OMA" id="AWNTINT"/>
<dbReference type="Gene3D" id="3.40.50.1820">
    <property type="entry name" value="alpha/beta hydrolase"/>
    <property type="match status" value="2"/>
</dbReference>
<evidence type="ECO:0000256" key="2">
    <source>
        <dbReference type="ARBA" id="ARBA00022801"/>
    </source>
</evidence>
<feature type="domain" description="Carboxylesterase type B" evidence="4">
    <location>
        <begin position="361"/>
        <end position="577"/>
    </location>
</feature>
<dbReference type="PROSITE" id="PS00941">
    <property type="entry name" value="CARBOXYLESTERASE_B_2"/>
    <property type="match status" value="1"/>
</dbReference>
<name>A0A0D3ISZ0_EMIH1</name>
<dbReference type="eggNOG" id="KOG4389">
    <property type="taxonomic scope" value="Eukaryota"/>
</dbReference>
<dbReference type="PANTHER" id="PTHR11559">
    <property type="entry name" value="CARBOXYLESTERASE"/>
    <property type="match status" value="1"/>
</dbReference>
<reference evidence="6" key="1">
    <citation type="journal article" date="2013" name="Nature">
        <title>Pan genome of the phytoplankton Emiliania underpins its global distribution.</title>
        <authorList>
            <person name="Read B.A."/>
            <person name="Kegel J."/>
            <person name="Klute M.J."/>
            <person name="Kuo A."/>
            <person name="Lefebvre S.C."/>
            <person name="Maumus F."/>
            <person name="Mayer C."/>
            <person name="Miller J."/>
            <person name="Monier A."/>
            <person name="Salamov A."/>
            <person name="Young J."/>
            <person name="Aguilar M."/>
            <person name="Claverie J.M."/>
            <person name="Frickenhaus S."/>
            <person name="Gonzalez K."/>
            <person name="Herman E.K."/>
            <person name="Lin Y.C."/>
            <person name="Napier J."/>
            <person name="Ogata H."/>
            <person name="Sarno A.F."/>
            <person name="Shmutz J."/>
            <person name="Schroeder D."/>
            <person name="de Vargas C."/>
            <person name="Verret F."/>
            <person name="von Dassow P."/>
            <person name="Valentin K."/>
            <person name="Van de Peer Y."/>
            <person name="Wheeler G."/>
            <person name="Dacks J.B."/>
            <person name="Delwiche C.F."/>
            <person name="Dyhrman S.T."/>
            <person name="Glockner G."/>
            <person name="John U."/>
            <person name="Richards T."/>
            <person name="Worden A.Z."/>
            <person name="Zhang X."/>
            <person name="Grigoriev I.V."/>
            <person name="Allen A.E."/>
            <person name="Bidle K."/>
            <person name="Borodovsky M."/>
            <person name="Bowler C."/>
            <person name="Brownlee C."/>
            <person name="Cock J.M."/>
            <person name="Elias M."/>
            <person name="Gladyshev V.N."/>
            <person name="Groth M."/>
            <person name="Guda C."/>
            <person name="Hadaegh A."/>
            <person name="Iglesias-Rodriguez M.D."/>
            <person name="Jenkins J."/>
            <person name="Jones B.M."/>
            <person name="Lawson T."/>
            <person name="Leese F."/>
            <person name="Lindquist E."/>
            <person name="Lobanov A."/>
            <person name="Lomsadze A."/>
            <person name="Malik S.B."/>
            <person name="Marsh M.E."/>
            <person name="Mackinder L."/>
            <person name="Mock T."/>
            <person name="Mueller-Roeber B."/>
            <person name="Pagarete A."/>
            <person name="Parker M."/>
            <person name="Probert I."/>
            <person name="Quesneville H."/>
            <person name="Raines C."/>
            <person name="Rensing S.A."/>
            <person name="Riano-Pachon D.M."/>
            <person name="Richier S."/>
            <person name="Rokitta S."/>
            <person name="Shiraiwa Y."/>
            <person name="Soanes D.M."/>
            <person name="van der Giezen M."/>
            <person name="Wahlund T.M."/>
            <person name="Williams B."/>
            <person name="Wilson W."/>
            <person name="Wolfe G."/>
            <person name="Wurch L.L."/>
        </authorList>
    </citation>
    <scope>NUCLEOTIDE SEQUENCE</scope>
</reference>
<protein>
    <recommendedName>
        <fullName evidence="3">Carboxylic ester hydrolase</fullName>
        <ecNumber evidence="3">3.1.1.-</ecNumber>
    </recommendedName>
</protein>
<evidence type="ECO:0000313" key="6">
    <source>
        <dbReference type="Proteomes" id="UP000013827"/>
    </source>
</evidence>
<dbReference type="PROSITE" id="PS00122">
    <property type="entry name" value="CARBOXYLESTERASE_B_1"/>
    <property type="match status" value="1"/>
</dbReference>
<dbReference type="PaxDb" id="2903-EOD14375"/>
<feature type="domain" description="Carboxylesterase type B" evidence="4">
    <location>
        <begin position="21"/>
        <end position="255"/>
    </location>
</feature>
<dbReference type="InterPro" id="IPR029058">
    <property type="entry name" value="AB_hydrolase_fold"/>
</dbReference>
<reference evidence="5" key="2">
    <citation type="submission" date="2024-10" db="UniProtKB">
        <authorList>
            <consortium name="EnsemblProtists"/>
        </authorList>
    </citation>
    <scope>IDENTIFICATION</scope>
</reference>
<sequence length="620" mass="65857">MPPPTSLLSASLTPLSPYTFAEVRGGRLRGRVNATTGMRSFLGIRYAAPPLGDLRWREPLPEPGWAGTADALEYGSVCLQNPLFGWNSIENRGNMSEDCLFLNVVAPPPRPQPYPVMVYIHAGEFHFGSGADRESDVPHFATDVILVSFNYRLGVFGFAGADDLRDRTPFGGTGNYGVHDQRAALGWVRSSIGAFGGDASNVLVWGESSGGTSVALHLVSPRSHGLFHKAILQSPGVTQVKSLADAQLNYRYTLAALLSRGSPGCVSGGGYATFPETRLKSWGGGVVGRAANVSLAQARAACDAAAACRGFTLERRGESGAFNATLHAAAAPIFDVRAREGGAASLPAPFSYLKAAREGSAGVECLLRASAAALVNVTDYLPRDDSFETNGFAPVVDGRDMRTTLVDQVAEGRFSHGVPVLLGSNLDEGTIFMELSPPLPCANASNASFAAWAEAMFGVETSAAVGYYYMAAMRSAGDYAITCRVRQMARHRVFAYYFTHTPNRSVNYGQLQSIGAFHGAEVPFAFYDAFELSTLDERSLAADMGCYWRNFAHTGDPNRGPSPCVRAAVPPRWPELSAAGGDRATTLRLDVGAAGGIAPLVGLKDKQCDAFLPATSSPSR</sequence>
<dbReference type="STRING" id="2903.R1DIM8"/>
<dbReference type="Proteomes" id="UP000013827">
    <property type="component" value="Unassembled WGS sequence"/>
</dbReference>
<keyword evidence="6" id="KW-1185">Reference proteome</keyword>
<accession>A0A0D3ISZ0</accession>
<dbReference type="RefSeq" id="XP_005766804.1">
    <property type="nucleotide sequence ID" value="XM_005766747.1"/>
</dbReference>
<dbReference type="GO" id="GO:0016787">
    <property type="term" value="F:hydrolase activity"/>
    <property type="evidence" value="ECO:0007669"/>
    <property type="project" value="UniProtKB-KW"/>
</dbReference>
<dbReference type="EC" id="3.1.1.-" evidence="3"/>
<comment type="similarity">
    <text evidence="1 3">Belongs to the type-B carboxylesterase/lipase family.</text>
</comment>
<keyword evidence="2 3" id="KW-0378">Hydrolase</keyword>
<dbReference type="HOGENOM" id="CLU_006586_16_4_1"/>
<evidence type="ECO:0000313" key="5">
    <source>
        <dbReference type="EnsemblProtists" id="EOD14375"/>
    </source>
</evidence>
<dbReference type="KEGG" id="ehx:EMIHUDRAFT_451801"/>
<dbReference type="EnsemblProtists" id="EOD14375">
    <property type="protein sequence ID" value="EOD14375"/>
    <property type="gene ID" value="EMIHUDRAFT_451801"/>
</dbReference>
<proteinExistence type="inferred from homology"/>
<dbReference type="InterPro" id="IPR002018">
    <property type="entry name" value="CarbesteraseB"/>
</dbReference>
<evidence type="ECO:0000259" key="4">
    <source>
        <dbReference type="Pfam" id="PF00135"/>
    </source>
</evidence>
<evidence type="ECO:0000256" key="1">
    <source>
        <dbReference type="ARBA" id="ARBA00005964"/>
    </source>
</evidence>
<organism evidence="5 6">
    <name type="scientific">Emiliania huxleyi (strain CCMP1516)</name>
    <dbReference type="NCBI Taxonomy" id="280463"/>
    <lineage>
        <taxon>Eukaryota</taxon>
        <taxon>Haptista</taxon>
        <taxon>Haptophyta</taxon>
        <taxon>Prymnesiophyceae</taxon>
        <taxon>Isochrysidales</taxon>
        <taxon>Noelaerhabdaceae</taxon>
        <taxon>Emiliania</taxon>
    </lineage>
</organism>
<evidence type="ECO:0000256" key="3">
    <source>
        <dbReference type="RuleBase" id="RU361235"/>
    </source>
</evidence>
<dbReference type="InterPro" id="IPR050309">
    <property type="entry name" value="Type-B_Carboxylest/Lipase"/>
</dbReference>
<dbReference type="InterPro" id="IPR019826">
    <property type="entry name" value="Carboxylesterase_B_AS"/>
</dbReference>
<dbReference type="Pfam" id="PF00135">
    <property type="entry name" value="COesterase"/>
    <property type="match status" value="2"/>
</dbReference>
<dbReference type="GeneID" id="17260485"/>
<dbReference type="AlphaFoldDB" id="A0A0D3ISZ0"/>